<evidence type="ECO:0000313" key="3">
    <source>
        <dbReference type="Proteomes" id="UP000288168"/>
    </source>
</evidence>
<keyword evidence="1" id="KW-0812">Transmembrane</keyword>
<feature type="transmembrane region" description="Helical" evidence="1">
    <location>
        <begin position="62"/>
        <end position="83"/>
    </location>
</feature>
<reference evidence="2 3" key="1">
    <citation type="submission" date="2017-06" db="EMBL/GenBank/DDBJ databases">
        <title>Comparative genomic analysis of Ambrosia Fusariam Clade fungi.</title>
        <authorList>
            <person name="Stajich J.E."/>
            <person name="Carrillo J."/>
            <person name="Kijimoto T."/>
            <person name="Eskalen A."/>
            <person name="O'Donnell K."/>
            <person name="Kasson M."/>
        </authorList>
    </citation>
    <scope>NUCLEOTIDE SEQUENCE [LARGE SCALE GENOMIC DNA]</scope>
    <source>
        <strain evidence="2 3">NRRL62584</strain>
    </source>
</reference>
<keyword evidence="1" id="KW-1133">Transmembrane helix</keyword>
<dbReference type="EMBL" id="NKCI01000194">
    <property type="protein sequence ID" value="RSL48568.1"/>
    <property type="molecule type" value="Genomic_DNA"/>
</dbReference>
<accession>A0A428P6A8</accession>
<dbReference type="Proteomes" id="UP000288168">
    <property type="component" value="Unassembled WGS sequence"/>
</dbReference>
<proteinExistence type="predicted"/>
<comment type="caution">
    <text evidence="2">The sequence shown here is derived from an EMBL/GenBank/DDBJ whole genome shotgun (WGS) entry which is preliminary data.</text>
</comment>
<organism evidence="2 3">
    <name type="scientific">Fusarium duplospermum</name>
    <dbReference type="NCBI Taxonomy" id="1325734"/>
    <lineage>
        <taxon>Eukaryota</taxon>
        <taxon>Fungi</taxon>
        <taxon>Dikarya</taxon>
        <taxon>Ascomycota</taxon>
        <taxon>Pezizomycotina</taxon>
        <taxon>Sordariomycetes</taxon>
        <taxon>Hypocreomycetidae</taxon>
        <taxon>Hypocreales</taxon>
        <taxon>Nectriaceae</taxon>
        <taxon>Fusarium</taxon>
        <taxon>Fusarium solani species complex</taxon>
    </lineage>
</organism>
<keyword evidence="1" id="KW-0472">Membrane</keyword>
<sequence length="87" mass="9785">MRPLNPQLNCGGLHPEVKVKLDGGQKKITRSLHFIPTVKLRFGGEGWNAVEEKKDERSSNEVLESASILINSTIFFSLSFFLFTSFT</sequence>
<evidence type="ECO:0000313" key="2">
    <source>
        <dbReference type="EMBL" id="RSL48568.1"/>
    </source>
</evidence>
<gene>
    <name evidence="2" type="ORF">CEP54_012849</name>
</gene>
<evidence type="ECO:0000256" key="1">
    <source>
        <dbReference type="SAM" id="Phobius"/>
    </source>
</evidence>
<keyword evidence="3" id="KW-1185">Reference proteome</keyword>
<name>A0A428P6A8_9HYPO</name>
<dbReference type="AlphaFoldDB" id="A0A428P6A8"/>
<protein>
    <submittedName>
        <fullName evidence="2">Uncharacterized protein</fullName>
    </submittedName>
</protein>